<dbReference type="InterPro" id="IPR021251">
    <property type="entry name" value="DUF2793"/>
</dbReference>
<accession>A0AAU7JHZ5</accession>
<reference evidence="1" key="1">
    <citation type="submission" date="2024-05" db="EMBL/GenBank/DDBJ databases">
        <authorList>
            <person name="Kim S."/>
            <person name="Heo J."/>
            <person name="Choi H."/>
            <person name="Choi Y."/>
            <person name="Kwon S.-W."/>
            <person name="Kim Y."/>
        </authorList>
    </citation>
    <scope>NUCLEOTIDE SEQUENCE</scope>
    <source>
        <strain evidence="1">KACC 23698</strain>
    </source>
</reference>
<dbReference type="EMBL" id="CP157484">
    <property type="protein sequence ID" value="XBO40012.1"/>
    <property type="molecule type" value="Genomic_DNA"/>
</dbReference>
<protein>
    <submittedName>
        <fullName evidence="1">DUF2793 domain-containing protein</fullName>
    </submittedName>
</protein>
<organism evidence="1">
    <name type="scientific">Alsobacter sp. KACC 23698</name>
    <dbReference type="NCBI Taxonomy" id="3149229"/>
    <lineage>
        <taxon>Bacteria</taxon>
        <taxon>Pseudomonadati</taxon>
        <taxon>Pseudomonadota</taxon>
        <taxon>Alphaproteobacteria</taxon>
        <taxon>Hyphomicrobiales</taxon>
        <taxon>Alsobacteraceae</taxon>
        <taxon>Alsobacter</taxon>
    </lineage>
</organism>
<dbReference type="AlphaFoldDB" id="A0AAU7JHZ5"/>
<gene>
    <name evidence="1" type="ORF">ABEG18_04320</name>
</gene>
<dbReference type="Pfam" id="PF10983">
    <property type="entry name" value="DUF2793"/>
    <property type="match status" value="1"/>
</dbReference>
<sequence length="471" mass="48846">MTDTSRLGLPYLAAAQAQKHVTHNEALQILDGLVHCAVLERERSAPPAAPQEGDRYLLSATPAGAFQGHGGALAAFDDGAWRFLAPRAGWRVYVVSEGRLRVFDGAAWRDFDELARRLAGLESLGLGLGAAPDAANPFVAKINNALFTARTAAEGGTGDLRVKLNKSAAAATASHLLQSGFEGRAETGLVGDDRWRLRVSADGAVWRDSISADPATGAVSFPSGAAGLPHAFRNLVVNGDFAISQRGPGPFTIAAAAVFGPDRWLLQSAAGATGTLARTPFAPGQTEVPGARFFATLSIAAAAAAPLPELQTRMEDVAALAGRAVVVSFSYRTASAGFAADLAQAFGAGGSPSVTGLGLTPLAASPTWRRQTIRLTPPDLAGKTVGPGSFLSFRVFRSAAGAGAIDIADVQVEEGSAATPFERRPPAVETVMARRFFRRTAAAQNPADLAFEMRDAPVASGTGPFDYSAKL</sequence>
<evidence type="ECO:0000313" key="1">
    <source>
        <dbReference type="EMBL" id="XBO40012.1"/>
    </source>
</evidence>
<name>A0AAU7JHZ5_9HYPH</name>
<proteinExistence type="predicted"/>
<dbReference type="RefSeq" id="WP_406856866.1">
    <property type="nucleotide sequence ID" value="NZ_CP157484.1"/>
</dbReference>